<protein>
    <submittedName>
        <fullName evidence="1">CopG family transcriptional regulator</fullName>
    </submittedName>
</protein>
<evidence type="ECO:0000313" key="2">
    <source>
        <dbReference type="Proteomes" id="UP000480266"/>
    </source>
</evidence>
<gene>
    <name evidence="1" type="ORF">G4V63_05740</name>
</gene>
<dbReference type="Proteomes" id="UP000480266">
    <property type="component" value="Unassembled WGS sequence"/>
</dbReference>
<dbReference type="EMBL" id="JAAMRR010000292">
    <property type="protein sequence ID" value="NGX94737.1"/>
    <property type="molecule type" value="Genomic_DNA"/>
</dbReference>
<name>A0A7C9RDW0_9BRAD</name>
<organism evidence="1 2">
    <name type="scientific">Candidatus Afipia apatlaquensis</name>
    <dbReference type="NCBI Taxonomy" id="2712852"/>
    <lineage>
        <taxon>Bacteria</taxon>
        <taxon>Pseudomonadati</taxon>
        <taxon>Pseudomonadota</taxon>
        <taxon>Alphaproteobacteria</taxon>
        <taxon>Hyphomicrobiales</taxon>
        <taxon>Nitrobacteraceae</taxon>
        <taxon>Afipia</taxon>
    </lineage>
</organism>
<reference evidence="1" key="1">
    <citation type="submission" date="2020-02" db="EMBL/GenBank/DDBJ databases">
        <title>Draft genome sequence of Candidatus Afipia apatlaquensis IBT-C3, a potential strain for decolorization of textile dyes.</title>
        <authorList>
            <person name="Sanchez-Reyes A."/>
            <person name="Breton-Deval L."/>
            <person name="Mangelson H."/>
            <person name="Sanchez-Flores A."/>
        </authorList>
    </citation>
    <scope>NUCLEOTIDE SEQUENCE [LARGE SCALE GENOMIC DNA]</scope>
    <source>
        <strain evidence="1">IBT-C3</strain>
    </source>
</reference>
<proteinExistence type="predicted"/>
<evidence type="ECO:0000313" key="1">
    <source>
        <dbReference type="EMBL" id="NGX94737.1"/>
    </source>
</evidence>
<accession>A0A7C9RDW0</accession>
<keyword evidence="2" id="KW-1185">Reference proteome</keyword>
<comment type="caution">
    <text evidence="1">The sequence shown here is derived from an EMBL/GenBank/DDBJ whole genome shotgun (WGS) entry which is preliminary data.</text>
</comment>
<dbReference type="AlphaFoldDB" id="A0A7C9RDW0"/>
<sequence>MRIRTNVYFPPEVMRQLIDHADRKRISRSSIVEAAVTSFLSPDNADRMEAAITRRLDRLIRQVQRLERDTAIGTETLGLFIRVWMTATPSLPTDVNGAADAKGRERFENFVEVLGRRLSRGTSFLQEVPFESIRTPDPEPSKQPDG</sequence>